<dbReference type="Gene3D" id="3.30.2320.10">
    <property type="entry name" value="hypothetical protein PF0899 domain"/>
    <property type="match status" value="1"/>
</dbReference>
<sequence length="249" mass="26876">MRILDLIPIMTGPAYIQYYRTNGSTSAAATAEAEPKPQSMISYDKIDAHATKIAHYVETSDESILDFPNFLNLVTSDLQGGLVDAENRELLAASAGGEHGWDGLLHVSGTLGRVRGTETPLDTLEMAVNDLRVGPAFASPDAVVLNPTDWSAIRRAKDAQNRYLAVNPLDGSANTLWGIRVVQTSQIPAGTAVVANFMQGTLVYSVNTMRIDVDRGGDAFIKNVTRVRCEERLIFCVTRPSAVVVVTGL</sequence>
<dbReference type="EMBL" id="JAAXLS010000002">
    <property type="protein sequence ID" value="NKQ52144.1"/>
    <property type="molecule type" value="Genomic_DNA"/>
</dbReference>
<protein>
    <submittedName>
        <fullName evidence="3">Phage major capsid protein</fullName>
    </submittedName>
</protein>
<keyword evidence="4" id="KW-1185">Reference proteome</keyword>
<comment type="caution">
    <text evidence="3">The sequence shown here is derived from an EMBL/GenBank/DDBJ whole genome shotgun (WGS) entry which is preliminary data.</text>
</comment>
<dbReference type="InterPro" id="IPR024455">
    <property type="entry name" value="Phage_capsid"/>
</dbReference>
<dbReference type="SUPFAM" id="SSF56563">
    <property type="entry name" value="Major capsid protein gp5"/>
    <property type="match status" value="1"/>
</dbReference>
<dbReference type="Proteomes" id="UP000715441">
    <property type="component" value="Unassembled WGS sequence"/>
</dbReference>
<dbReference type="Gene3D" id="3.30.2400.10">
    <property type="entry name" value="Major capsid protein gp5"/>
    <property type="match status" value="1"/>
</dbReference>
<evidence type="ECO:0000313" key="3">
    <source>
        <dbReference type="EMBL" id="NKQ52144.1"/>
    </source>
</evidence>
<dbReference type="NCBIfam" id="TIGR01554">
    <property type="entry name" value="major_cap_HK97"/>
    <property type="match status" value="1"/>
</dbReference>
<feature type="domain" description="Phage capsid-like C-terminal" evidence="2">
    <location>
        <begin position="9"/>
        <end position="247"/>
    </location>
</feature>
<evidence type="ECO:0000313" key="4">
    <source>
        <dbReference type="Proteomes" id="UP000715441"/>
    </source>
</evidence>
<accession>A0ABX1IXH0</accession>
<proteinExistence type="predicted"/>
<comment type="subcellular location">
    <subcellularLocation>
        <location evidence="1">Virion</location>
    </subcellularLocation>
</comment>
<dbReference type="RefSeq" id="WP_168511742.1">
    <property type="nucleotide sequence ID" value="NZ_JAAXLS010000002.1"/>
</dbReference>
<dbReference type="InterPro" id="IPR054612">
    <property type="entry name" value="Phage_capsid-like_C"/>
</dbReference>
<evidence type="ECO:0000259" key="2">
    <source>
        <dbReference type="Pfam" id="PF05065"/>
    </source>
</evidence>
<gene>
    <name evidence="3" type="ORF">HFP15_04530</name>
</gene>
<evidence type="ECO:0000256" key="1">
    <source>
        <dbReference type="ARBA" id="ARBA00004328"/>
    </source>
</evidence>
<reference evidence="3 4" key="1">
    <citation type="submission" date="2020-04" db="EMBL/GenBank/DDBJ databases">
        <title>Novel species.</title>
        <authorList>
            <person name="Teo W.F.A."/>
            <person name="Lipun K."/>
            <person name="Srisuk N."/>
            <person name="Duangmal K."/>
        </authorList>
    </citation>
    <scope>NUCLEOTIDE SEQUENCE [LARGE SCALE GENOMIC DNA]</scope>
    <source>
        <strain evidence="3 4">K13G38</strain>
    </source>
</reference>
<organism evidence="3 4">
    <name type="scientific">Amycolatopsis acididurans</name>
    <dbReference type="NCBI Taxonomy" id="2724524"/>
    <lineage>
        <taxon>Bacteria</taxon>
        <taxon>Bacillati</taxon>
        <taxon>Actinomycetota</taxon>
        <taxon>Actinomycetes</taxon>
        <taxon>Pseudonocardiales</taxon>
        <taxon>Pseudonocardiaceae</taxon>
        <taxon>Amycolatopsis</taxon>
    </lineage>
</organism>
<dbReference type="Pfam" id="PF05065">
    <property type="entry name" value="Phage_capsid"/>
    <property type="match status" value="1"/>
</dbReference>
<name>A0ABX1IXH0_9PSEU</name>